<evidence type="ECO:0000259" key="5">
    <source>
        <dbReference type="PROSITE" id="PS50011"/>
    </source>
</evidence>
<sequence>MSSHAISNCPDSNIHRIREFELEKVNLIDEFDILQIVGEGWFGKILLVEHKATDTEMVLKALPKPYTALVDFYREFHYGLQLGCHKNIISAYDVAFETAGFYVFSQEYAPLGDLTSNVSEIGIGELHTKRVARQLASALEFIHKKDLVHRDIKLDNILVFKSDFSRIKLCDFGETRPAGSVVLRRNEWLPYAAPEILEVPTDETYICKSLHDVWQFGIVIFVCLTGCLPWQKAAYDDPRYVRYNNWQNSTLPILRQPKMFKLVSSRAQRFFKRYLEPKEERRPNDLKDVYRFLDDRWMTKGMEKANETLVEEQGLCPSMYSFHSSPDEKNKLLHTLTQYGLETTVDRCAKKDRIRKWIENSVIVEEDNEEEVDEEQPMISLRTQTIKNINSEKERHRRHHSRRLKEKEYKPPVDPRIPLAVQKNQFATRSIKDSTVVIGRAESKDALVESNSSMHLVAGKNQSNGSISSRNKADKFGTGRSKKVPKKIFSALPFKNVSIQPSSLPTSSDSAISSDSSTIKYQSLKVLQESKIADVREQIQNKLKLV</sequence>
<evidence type="ECO:0000313" key="7">
    <source>
        <dbReference type="EnsemblMetazoa" id="XP_019762307.1"/>
    </source>
</evidence>
<feature type="non-terminal residue" evidence="6">
    <location>
        <position position="1"/>
    </location>
</feature>
<dbReference type="InterPro" id="IPR008271">
    <property type="entry name" value="Ser/Thr_kinase_AS"/>
</dbReference>
<evidence type="ECO:0000256" key="4">
    <source>
        <dbReference type="SAM" id="MobiDB-lite"/>
    </source>
</evidence>
<dbReference type="FunFam" id="1.10.510.10:FF:000500">
    <property type="entry name" value="serine/threonine-protein kinase SBK1"/>
    <property type="match status" value="1"/>
</dbReference>
<dbReference type="GO" id="GO:0005524">
    <property type="term" value="F:ATP binding"/>
    <property type="evidence" value="ECO:0007669"/>
    <property type="project" value="UniProtKB-UniRule"/>
</dbReference>
<dbReference type="EMBL" id="KB740998">
    <property type="protein sequence ID" value="ENN75821.1"/>
    <property type="molecule type" value="Genomic_DNA"/>
</dbReference>
<dbReference type="OMA" id="ETYICKS"/>
<reference evidence="7" key="2">
    <citation type="submission" date="2024-08" db="UniProtKB">
        <authorList>
            <consortium name="EnsemblMetazoa"/>
        </authorList>
    </citation>
    <scope>IDENTIFICATION</scope>
</reference>
<reference evidence="6 8" key="1">
    <citation type="journal article" date="2013" name="Genome Biol.">
        <title>Draft genome of the mountain pine beetle, Dendroctonus ponderosae Hopkins, a major forest pest.</title>
        <authorList>
            <person name="Keeling C.I."/>
            <person name="Yuen M.M."/>
            <person name="Liao N.Y."/>
            <person name="Docking T.R."/>
            <person name="Chan S.K."/>
            <person name="Taylor G.A."/>
            <person name="Palmquist D.L."/>
            <person name="Jackman S.D."/>
            <person name="Nguyen A."/>
            <person name="Li M."/>
            <person name="Henderson H."/>
            <person name="Janes J.K."/>
            <person name="Zhao Y."/>
            <person name="Pandoh P."/>
            <person name="Moore R."/>
            <person name="Sperling F.A."/>
            <person name="Huber D.P."/>
            <person name="Birol I."/>
            <person name="Jones S.J."/>
            <person name="Bohlmann J."/>
        </authorList>
    </citation>
    <scope>NUCLEOTIDE SEQUENCE</scope>
</reference>
<dbReference type="Proteomes" id="UP000019118">
    <property type="component" value="Unassembled WGS sequence"/>
</dbReference>
<keyword evidence="8" id="KW-1185">Reference proteome</keyword>
<dbReference type="Pfam" id="PF00069">
    <property type="entry name" value="Pkinase"/>
    <property type="match status" value="1"/>
</dbReference>
<name>N6U5A1_DENPD</name>
<dbReference type="PROSITE" id="PS00107">
    <property type="entry name" value="PROTEIN_KINASE_ATP"/>
    <property type="match status" value="1"/>
</dbReference>
<dbReference type="SMART" id="SM00220">
    <property type="entry name" value="S_TKc"/>
    <property type="match status" value="1"/>
</dbReference>
<accession>N6U5A1</accession>
<evidence type="ECO:0000256" key="3">
    <source>
        <dbReference type="PROSITE-ProRule" id="PRU10141"/>
    </source>
</evidence>
<dbReference type="HOGENOM" id="CLU_000288_10_3_1"/>
<keyword evidence="2 3" id="KW-0067">ATP-binding</keyword>
<evidence type="ECO:0000256" key="1">
    <source>
        <dbReference type="ARBA" id="ARBA00022741"/>
    </source>
</evidence>
<evidence type="ECO:0000313" key="8">
    <source>
        <dbReference type="Proteomes" id="UP000019118"/>
    </source>
</evidence>
<dbReference type="PANTHER" id="PTHR24359">
    <property type="entry name" value="SERINE/THREONINE-PROTEIN KINASE SBK1"/>
    <property type="match status" value="1"/>
</dbReference>
<feature type="domain" description="Protein kinase" evidence="5">
    <location>
        <begin position="31"/>
        <end position="293"/>
    </location>
</feature>
<dbReference type="AlphaFoldDB" id="N6U5A1"/>
<dbReference type="EnsemblMetazoa" id="XM_019906748.1">
    <property type="protein sequence ID" value="XP_019762307.1"/>
    <property type="gene ID" value="LOC109539140"/>
</dbReference>
<protein>
    <recommendedName>
        <fullName evidence="5">Protein kinase domain-containing protein</fullName>
    </recommendedName>
</protein>
<dbReference type="InterPro" id="IPR011009">
    <property type="entry name" value="Kinase-like_dom_sf"/>
</dbReference>
<organism evidence="6">
    <name type="scientific">Dendroctonus ponderosae</name>
    <name type="common">Mountain pine beetle</name>
    <dbReference type="NCBI Taxonomy" id="77166"/>
    <lineage>
        <taxon>Eukaryota</taxon>
        <taxon>Metazoa</taxon>
        <taxon>Ecdysozoa</taxon>
        <taxon>Arthropoda</taxon>
        <taxon>Hexapoda</taxon>
        <taxon>Insecta</taxon>
        <taxon>Pterygota</taxon>
        <taxon>Neoptera</taxon>
        <taxon>Endopterygota</taxon>
        <taxon>Coleoptera</taxon>
        <taxon>Polyphaga</taxon>
        <taxon>Cucujiformia</taxon>
        <taxon>Curculionidae</taxon>
        <taxon>Scolytinae</taxon>
        <taxon>Dendroctonus</taxon>
    </lineage>
</organism>
<dbReference type="Gene3D" id="1.10.510.10">
    <property type="entry name" value="Transferase(Phosphotransferase) domain 1"/>
    <property type="match status" value="1"/>
</dbReference>
<feature type="compositionally biased region" description="Polar residues" evidence="4">
    <location>
        <begin position="458"/>
        <end position="470"/>
    </location>
</feature>
<dbReference type="PROSITE" id="PS50011">
    <property type="entry name" value="PROTEIN_KINASE_DOM"/>
    <property type="match status" value="1"/>
</dbReference>
<dbReference type="GO" id="GO:0004674">
    <property type="term" value="F:protein serine/threonine kinase activity"/>
    <property type="evidence" value="ECO:0007669"/>
    <property type="project" value="TreeGrafter"/>
</dbReference>
<dbReference type="OrthoDB" id="6513151at2759"/>
<feature type="region of interest" description="Disordered" evidence="4">
    <location>
        <begin position="458"/>
        <end position="480"/>
    </location>
</feature>
<evidence type="ECO:0000313" key="6">
    <source>
        <dbReference type="EMBL" id="ENN75821.1"/>
    </source>
</evidence>
<keyword evidence="1 3" id="KW-0547">Nucleotide-binding</keyword>
<feature type="region of interest" description="Disordered" evidence="4">
    <location>
        <begin position="392"/>
        <end position="414"/>
    </location>
</feature>
<feature type="compositionally biased region" description="Basic residues" evidence="4">
    <location>
        <begin position="395"/>
        <end position="404"/>
    </location>
</feature>
<dbReference type="PANTHER" id="PTHR24359:SF1">
    <property type="entry name" value="INHIBITOR OF NUCLEAR FACTOR KAPPA-B KINASE EPSILON SUBUNIT HOMOLOG 1-RELATED"/>
    <property type="match status" value="1"/>
</dbReference>
<dbReference type="InterPro" id="IPR017441">
    <property type="entry name" value="Protein_kinase_ATP_BS"/>
</dbReference>
<feature type="binding site" evidence="3">
    <location>
        <position position="60"/>
    </location>
    <ligand>
        <name>ATP</name>
        <dbReference type="ChEBI" id="CHEBI:30616"/>
    </ligand>
</feature>
<proteinExistence type="predicted"/>
<evidence type="ECO:0000256" key="2">
    <source>
        <dbReference type="ARBA" id="ARBA00022840"/>
    </source>
</evidence>
<dbReference type="SUPFAM" id="SSF56112">
    <property type="entry name" value="Protein kinase-like (PK-like)"/>
    <property type="match status" value="1"/>
</dbReference>
<dbReference type="PROSITE" id="PS00108">
    <property type="entry name" value="PROTEIN_KINASE_ST"/>
    <property type="match status" value="1"/>
</dbReference>
<gene>
    <name evidence="6" type="ORF">YQE_07629</name>
</gene>
<dbReference type="InterPro" id="IPR000719">
    <property type="entry name" value="Prot_kinase_dom"/>
</dbReference>